<evidence type="ECO:0000313" key="2">
    <source>
        <dbReference type="Proteomes" id="UP000298653"/>
    </source>
</evidence>
<dbReference type="AlphaFoldDB" id="A0A4P8IGG8"/>
<proteinExistence type="predicted"/>
<reference evidence="1 2" key="1">
    <citation type="submission" date="2019-05" db="EMBL/GenBank/DDBJ databases">
        <title>Complete genome sequencing of Anaerostipes rhamnosivorans.</title>
        <authorList>
            <person name="Bui T.P.N."/>
            <person name="de Vos W.M."/>
        </authorList>
    </citation>
    <scope>NUCLEOTIDE SEQUENCE [LARGE SCALE GENOMIC DNA]</scope>
    <source>
        <strain evidence="1 2">1y2</strain>
    </source>
</reference>
<protein>
    <submittedName>
        <fullName evidence="1">Uncharacterized protein</fullName>
    </submittedName>
</protein>
<dbReference type="KEGG" id="arf:AR1Y2_1470"/>
<dbReference type="EMBL" id="CP040058">
    <property type="protein sequence ID" value="QCP34924.1"/>
    <property type="molecule type" value="Genomic_DNA"/>
</dbReference>
<organism evidence="1 2">
    <name type="scientific">Anaerostipes rhamnosivorans</name>
    <dbReference type="NCBI Taxonomy" id="1229621"/>
    <lineage>
        <taxon>Bacteria</taxon>
        <taxon>Bacillati</taxon>
        <taxon>Bacillota</taxon>
        <taxon>Clostridia</taxon>
        <taxon>Lachnospirales</taxon>
        <taxon>Lachnospiraceae</taxon>
        <taxon>Anaerostipes</taxon>
    </lineage>
</organism>
<dbReference type="RefSeq" id="WP_022261432.1">
    <property type="nucleotide sequence ID" value="NZ_CP040058.1"/>
</dbReference>
<dbReference type="OrthoDB" id="2067762at2"/>
<sequence length="75" mass="8831">MNMVEGDLIEFAKEVMKMHQKALGGRWEEGAIHSAFCDSNGDFCIQYQSGNIYHYEVTPYFEAETDKEFLDLEWW</sequence>
<keyword evidence="2" id="KW-1185">Reference proteome</keyword>
<accession>A0A4P8IGG8</accession>
<gene>
    <name evidence="1" type="ORF">AR1Y2_1470</name>
</gene>
<name>A0A4P8IGG8_9FIRM</name>
<dbReference type="Proteomes" id="UP000298653">
    <property type="component" value="Chromosome"/>
</dbReference>
<evidence type="ECO:0000313" key="1">
    <source>
        <dbReference type="EMBL" id="QCP34924.1"/>
    </source>
</evidence>